<organism evidence="5 6">
    <name type="scientific">Nocardiopsis alborubida</name>
    <dbReference type="NCBI Taxonomy" id="146802"/>
    <lineage>
        <taxon>Bacteria</taxon>
        <taxon>Bacillati</taxon>
        <taxon>Actinomycetota</taxon>
        <taxon>Actinomycetes</taxon>
        <taxon>Streptosporangiales</taxon>
        <taxon>Nocardiopsidaceae</taxon>
        <taxon>Nocardiopsis</taxon>
    </lineage>
</organism>
<dbReference type="GO" id="GO:0005524">
    <property type="term" value="F:ATP binding"/>
    <property type="evidence" value="ECO:0007669"/>
    <property type="project" value="UniProtKB-KW"/>
</dbReference>
<dbReference type="EMBL" id="JAAXPG010000034">
    <property type="protein sequence ID" value="NKZ01326.1"/>
    <property type="molecule type" value="Genomic_DNA"/>
</dbReference>
<dbReference type="InterPro" id="IPR042099">
    <property type="entry name" value="ANL_N_sf"/>
</dbReference>
<dbReference type="AlphaFoldDB" id="A0A7X6MKU1"/>
<keyword evidence="2" id="KW-0067">ATP-binding</keyword>
<keyword evidence="1" id="KW-0547">Nucleotide-binding</keyword>
<dbReference type="Pfam" id="PF23562">
    <property type="entry name" value="AMP-binding_C_3"/>
    <property type="match status" value="1"/>
</dbReference>
<evidence type="ECO:0000313" key="5">
    <source>
        <dbReference type="EMBL" id="NKZ01326.1"/>
    </source>
</evidence>
<dbReference type="GO" id="GO:0004467">
    <property type="term" value="F:long-chain fatty acid-CoA ligase activity"/>
    <property type="evidence" value="ECO:0007669"/>
    <property type="project" value="TreeGrafter"/>
</dbReference>
<dbReference type="Gene3D" id="3.40.50.12780">
    <property type="entry name" value="N-terminal domain of ligase-like"/>
    <property type="match status" value="1"/>
</dbReference>
<evidence type="ECO:0000256" key="1">
    <source>
        <dbReference type="ARBA" id="ARBA00022741"/>
    </source>
</evidence>
<protein>
    <submittedName>
        <fullName evidence="5">AMP-binding protein</fullName>
    </submittedName>
</protein>
<feature type="domain" description="AMP-dependent synthetase/ligase" evidence="4">
    <location>
        <begin position="42"/>
        <end position="425"/>
    </location>
</feature>
<dbReference type="InterPro" id="IPR000873">
    <property type="entry name" value="AMP-dep_synth/lig_dom"/>
</dbReference>
<accession>A0A7X6MKU1</accession>
<evidence type="ECO:0000256" key="2">
    <source>
        <dbReference type="ARBA" id="ARBA00022840"/>
    </source>
</evidence>
<evidence type="ECO:0000256" key="3">
    <source>
        <dbReference type="SAM" id="MobiDB-lite"/>
    </source>
</evidence>
<evidence type="ECO:0000259" key="4">
    <source>
        <dbReference type="Pfam" id="PF00501"/>
    </source>
</evidence>
<reference evidence="5 6" key="1">
    <citation type="submission" date="2020-04" db="EMBL/GenBank/DDBJ databases">
        <title>MicrobeNet Type strains.</title>
        <authorList>
            <person name="Nicholson A.C."/>
        </authorList>
    </citation>
    <scope>NUCLEOTIDE SEQUENCE [LARGE SCALE GENOMIC DNA]</scope>
    <source>
        <strain evidence="5 6">ATCC 23612</strain>
    </source>
</reference>
<sequence>MGDPSVTPGMRARGLSGLSDLVYGVATEEAHAEVFSVRGERGRWERVKAGGFATEVTAVAKGLVAAGVGEGDRVVVVSGSHQEWVRLAFAVWSVRAVLVPLPESVSAERLVHVVRQTRPAAAVVQGERLLRTVSGLQRELPDLGRVWRMDAGLADVVTLGAYMDASSVRFRRDGAVAEDVAVVLYPVSTVSRSTRGVVLSHGALLSAAADVVDRMWPRLSELPEGRASTLLDLPLSQISGLASLVACMVGRVRVGLAGATGLMRQVEAFKPTVLVCSAGVLQGVFSAERGSARSTGWDSLGTFNAAVESAVQFDRSPRRSAWQRLSRSMYDWQFSRVRELFGGRVHLAVCWGGGLSDRLDSFFGGVGIPVVQAFGTAEAAGVFVAGAVGDRVPGTVGRALEGREVWVSGEGEIHVRGGAVFSGYWGEGEASRSAFREGWLATGYAGEVDADGVVSVVGRLRVQAATEELAGRFVARGAGDVRALEGRVLEGPEGRGRALEGRPAQEQRGPEGRGAEEGVSRRGSDARAVEGRALEAAVEQEPGAVSGGDLGEMLAVTAAFAAVDPAGGGELAVVEPQEQRVERGDAELVAEFEARLRAHPLISQVLVIVEGRPFASALVTLVRDQLEYWRLVNGRPLAMAPEEIAGDRELLREVQGLVYEANRSVPRHLAVRSFHVLAEEFTVQSGLVHASGELRREAVLRAFAEEIDGLYRVRREQ</sequence>
<keyword evidence="6" id="KW-1185">Reference proteome</keyword>
<dbReference type="GO" id="GO:0016020">
    <property type="term" value="C:membrane"/>
    <property type="evidence" value="ECO:0007669"/>
    <property type="project" value="TreeGrafter"/>
</dbReference>
<name>A0A7X6MKU1_9ACTN</name>
<dbReference type="PANTHER" id="PTHR43272">
    <property type="entry name" value="LONG-CHAIN-FATTY-ACID--COA LIGASE"/>
    <property type="match status" value="1"/>
</dbReference>
<evidence type="ECO:0000313" key="6">
    <source>
        <dbReference type="Proteomes" id="UP000553209"/>
    </source>
</evidence>
<proteinExistence type="predicted"/>
<gene>
    <name evidence="5" type="ORF">HGB44_27170</name>
</gene>
<dbReference type="Proteomes" id="UP000553209">
    <property type="component" value="Unassembled WGS sequence"/>
</dbReference>
<feature type="region of interest" description="Disordered" evidence="3">
    <location>
        <begin position="487"/>
        <end position="526"/>
    </location>
</feature>
<dbReference type="PANTHER" id="PTHR43272:SF33">
    <property type="entry name" value="AMP-BINDING DOMAIN-CONTAINING PROTEIN-RELATED"/>
    <property type="match status" value="1"/>
</dbReference>
<dbReference type="Pfam" id="PF00501">
    <property type="entry name" value="AMP-binding"/>
    <property type="match status" value="1"/>
</dbReference>
<dbReference type="SUPFAM" id="SSF56801">
    <property type="entry name" value="Acetyl-CoA synthetase-like"/>
    <property type="match status" value="1"/>
</dbReference>
<comment type="caution">
    <text evidence="5">The sequence shown here is derived from an EMBL/GenBank/DDBJ whole genome shotgun (WGS) entry which is preliminary data.</text>
</comment>